<dbReference type="CDD" id="cd12797">
    <property type="entry name" value="M23_peptidase"/>
    <property type="match status" value="1"/>
</dbReference>
<feature type="coiled-coil region" evidence="1">
    <location>
        <begin position="168"/>
        <end position="278"/>
    </location>
</feature>
<keyword evidence="3" id="KW-0378">Hydrolase</keyword>
<gene>
    <name evidence="3" type="ORF">SAMN05660835_01058</name>
</gene>
<feature type="coiled-coil region" evidence="1">
    <location>
        <begin position="46"/>
        <end position="115"/>
    </location>
</feature>
<dbReference type="Gene3D" id="2.70.70.10">
    <property type="entry name" value="Glucose Permease (Domain IIA)"/>
    <property type="match status" value="1"/>
</dbReference>
<dbReference type="Proteomes" id="UP000199411">
    <property type="component" value="Unassembled WGS sequence"/>
</dbReference>
<dbReference type="InterPro" id="IPR011055">
    <property type="entry name" value="Dup_hybrid_motif"/>
</dbReference>
<dbReference type="InterPro" id="IPR050570">
    <property type="entry name" value="Cell_wall_metabolism_enzyme"/>
</dbReference>
<organism evidence="3 4">
    <name type="scientific">Desulfurella multipotens</name>
    <dbReference type="NCBI Taxonomy" id="79269"/>
    <lineage>
        <taxon>Bacteria</taxon>
        <taxon>Pseudomonadati</taxon>
        <taxon>Campylobacterota</taxon>
        <taxon>Desulfurellia</taxon>
        <taxon>Desulfurellales</taxon>
        <taxon>Desulfurellaceae</taxon>
        <taxon>Desulfurella</taxon>
    </lineage>
</organism>
<keyword evidence="4" id="KW-1185">Reference proteome</keyword>
<evidence type="ECO:0000259" key="2">
    <source>
        <dbReference type="Pfam" id="PF01551"/>
    </source>
</evidence>
<dbReference type="SUPFAM" id="SSF51261">
    <property type="entry name" value="Duplicated hybrid motif"/>
    <property type="match status" value="1"/>
</dbReference>
<protein>
    <submittedName>
        <fullName evidence="3">Septal ring factor EnvC, activator of murein hydrolases AmiA and AmiB</fullName>
    </submittedName>
</protein>
<feature type="domain" description="M23ase beta-sheet core" evidence="2">
    <location>
        <begin position="307"/>
        <end position="393"/>
    </location>
</feature>
<dbReference type="EMBL" id="FMYU01000007">
    <property type="protein sequence ID" value="SDC60410.1"/>
    <property type="molecule type" value="Genomic_DNA"/>
</dbReference>
<dbReference type="OrthoDB" id="9815245at2"/>
<dbReference type="PANTHER" id="PTHR21666:SF270">
    <property type="entry name" value="MUREIN HYDROLASE ACTIVATOR ENVC"/>
    <property type="match status" value="1"/>
</dbReference>
<dbReference type="GO" id="GO:0004222">
    <property type="term" value="F:metalloendopeptidase activity"/>
    <property type="evidence" value="ECO:0007669"/>
    <property type="project" value="TreeGrafter"/>
</dbReference>
<accession>A0A1G6MXX0</accession>
<dbReference type="Gene3D" id="6.10.250.3150">
    <property type="match status" value="1"/>
</dbReference>
<dbReference type="RefSeq" id="WP_092128716.1">
    <property type="nucleotide sequence ID" value="NZ_FMYU01000007.1"/>
</dbReference>
<evidence type="ECO:0000256" key="1">
    <source>
        <dbReference type="SAM" id="Coils"/>
    </source>
</evidence>
<dbReference type="InterPro" id="IPR016047">
    <property type="entry name" value="M23ase_b-sheet_dom"/>
</dbReference>
<evidence type="ECO:0000313" key="3">
    <source>
        <dbReference type="EMBL" id="SDC60410.1"/>
    </source>
</evidence>
<sequence>MKKFNALLVVLITILCTVLAYGSQKQELENRIKQINTSISNKQYHYNLAEKKYIIYTNQLKDLNAKVQVLEKKLAQNEENLKKLSAEIESLNKSIEELTKKLNEEKAKSSKALKAYYYFYNVEKYFPQGLYFEYMNKKIAHYLQERIISYMQHQVLLNKQKQELVVKKNNQLKLIQKINEQKNSLAQQKNKIALLAQEAARLKQAYINDIVYLQRQRNYLQSVLNKIIQEEIKRQEELKRQRELERQRLLKLQQYKKAQELKKQQEEAESRMKLENLHTGLRPPVEGIIVDNFGVKTNPVFNVQTRNDGIDIKAQSGSPIKAIAKGQVDYVGTIPGLGGVIIINHLNGYYSIYAHVNPNVSKGQVVNEGQIIGHLSGDILHFELRRGSVPVNPLNFINRRYLGG</sequence>
<dbReference type="PANTHER" id="PTHR21666">
    <property type="entry name" value="PEPTIDASE-RELATED"/>
    <property type="match status" value="1"/>
</dbReference>
<dbReference type="AlphaFoldDB" id="A0A1G6MXX0"/>
<keyword evidence="1" id="KW-0175">Coiled coil</keyword>
<reference evidence="4" key="1">
    <citation type="submission" date="2016-10" db="EMBL/GenBank/DDBJ databases">
        <authorList>
            <person name="Varghese N."/>
            <person name="Submissions S."/>
        </authorList>
    </citation>
    <scope>NUCLEOTIDE SEQUENCE [LARGE SCALE GENOMIC DNA]</scope>
    <source>
        <strain evidence="4">DSM 8415</strain>
    </source>
</reference>
<dbReference type="Pfam" id="PF01551">
    <property type="entry name" value="Peptidase_M23"/>
    <property type="match status" value="1"/>
</dbReference>
<proteinExistence type="predicted"/>
<evidence type="ECO:0000313" key="4">
    <source>
        <dbReference type="Proteomes" id="UP000199411"/>
    </source>
</evidence>
<name>A0A1G6MXX0_9BACT</name>